<dbReference type="Gene3D" id="3.30.565.10">
    <property type="entry name" value="Histidine kinase-like ATPase, C-terminal domain"/>
    <property type="match status" value="1"/>
</dbReference>
<evidence type="ECO:0000256" key="4">
    <source>
        <dbReference type="ARBA" id="ARBA00022679"/>
    </source>
</evidence>
<evidence type="ECO:0000256" key="8">
    <source>
        <dbReference type="ARBA" id="ARBA00023012"/>
    </source>
</evidence>
<evidence type="ECO:0000256" key="5">
    <source>
        <dbReference type="ARBA" id="ARBA00022741"/>
    </source>
</evidence>
<dbReference type="Pfam" id="PF02518">
    <property type="entry name" value="HATPase_c"/>
    <property type="match status" value="1"/>
</dbReference>
<gene>
    <name evidence="11" type="primary">sasA_7</name>
    <name evidence="11" type="ORF">LMG3328_02454</name>
</gene>
<reference evidence="11 12" key="1">
    <citation type="submission" date="2020-04" db="EMBL/GenBank/DDBJ databases">
        <authorList>
            <person name="De Canck E."/>
        </authorList>
    </citation>
    <scope>NUCLEOTIDE SEQUENCE [LARGE SCALE GENOMIC DNA]</scope>
    <source>
        <strain evidence="11 12">LMG 3328</strain>
    </source>
</reference>
<dbReference type="EC" id="2.7.13.3" evidence="2"/>
<keyword evidence="8" id="KW-0902">Two-component regulatory system</keyword>
<dbReference type="InterPro" id="IPR005467">
    <property type="entry name" value="His_kinase_dom"/>
</dbReference>
<evidence type="ECO:0000256" key="9">
    <source>
        <dbReference type="SAM" id="Phobius"/>
    </source>
</evidence>
<feature type="transmembrane region" description="Helical" evidence="9">
    <location>
        <begin position="192"/>
        <end position="214"/>
    </location>
</feature>
<keyword evidence="9" id="KW-0472">Membrane</keyword>
<proteinExistence type="predicted"/>
<feature type="domain" description="Histidine kinase" evidence="10">
    <location>
        <begin position="247"/>
        <end position="457"/>
    </location>
</feature>
<keyword evidence="7" id="KW-0067">ATP-binding</keyword>
<dbReference type="Proteomes" id="UP000494122">
    <property type="component" value="Unassembled WGS sequence"/>
</dbReference>
<dbReference type="PANTHER" id="PTHR43065:SF10">
    <property type="entry name" value="PEROXIDE STRESS-ACTIVATED HISTIDINE KINASE MAK3"/>
    <property type="match status" value="1"/>
</dbReference>
<dbReference type="Gene3D" id="1.10.287.130">
    <property type="match status" value="1"/>
</dbReference>
<dbReference type="SUPFAM" id="SSF47384">
    <property type="entry name" value="Homodimeric domain of signal transducing histidine kinase"/>
    <property type="match status" value="1"/>
</dbReference>
<evidence type="ECO:0000256" key="7">
    <source>
        <dbReference type="ARBA" id="ARBA00022840"/>
    </source>
</evidence>
<evidence type="ECO:0000256" key="3">
    <source>
        <dbReference type="ARBA" id="ARBA00022553"/>
    </source>
</evidence>
<dbReference type="InterPro" id="IPR003661">
    <property type="entry name" value="HisK_dim/P_dom"/>
</dbReference>
<comment type="catalytic activity">
    <reaction evidence="1">
        <text>ATP + protein L-histidine = ADP + protein N-phospho-L-histidine.</text>
        <dbReference type="EC" id="2.7.13.3"/>
    </reaction>
</comment>
<dbReference type="InterPro" id="IPR004358">
    <property type="entry name" value="Sig_transdc_His_kin-like_C"/>
</dbReference>
<dbReference type="PRINTS" id="PR00344">
    <property type="entry name" value="BCTRLSENSOR"/>
</dbReference>
<dbReference type="PANTHER" id="PTHR43065">
    <property type="entry name" value="SENSOR HISTIDINE KINASE"/>
    <property type="match status" value="1"/>
</dbReference>
<dbReference type="CDD" id="cd00082">
    <property type="entry name" value="HisKA"/>
    <property type="match status" value="1"/>
</dbReference>
<keyword evidence="3" id="KW-0597">Phosphoprotein</keyword>
<dbReference type="GO" id="GO:0005524">
    <property type="term" value="F:ATP binding"/>
    <property type="evidence" value="ECO:0007669"/>
    <property type="project" value="UniProtKB-KW"/>
</dbReference>
<dbReference type="InterPro" id="IPR036097">
    <property type="entry name" value="HisK_dim/P_sf"/>
</dbReference>
<keyword evidence="5" id="KW-0547">Nucleotide-binding</keyword>
<dbReference type="PROSITE" id="PS50109">
    <property type="entry name" value="HIS_KIN"/>
    <property type="match status" value="1"/>
</dbReference>
<accession>A0A6S7CUN3</accession>
<dbReference type="RefSeq" id="WP_232734795.1">
    <property type="nucleotide sequence ID" value="NZ_CADILE010000006.1"/>
</dbReference>
<evidence type="ECO:0000313" key="12">
    <source>
        <dbReference type="Proteomes" id="UP000494122"/>
    </source>
</evidence>
<dbReference type="AlphaFoldDB" id="A0A6S7CUN3"/>
<keyword evidence="6 11" id="KW-0418">Kinase</keyword>
<name>A0A6S7CUN3_9BURK</name>
<dbReference type="InterPro" id="IPR003594">
    <property type="entry name" value="HATPase_dom"/>
</dbReference>
<dbReference type="EMBL" id="CADILE010000006">
    <property type="protein sequence ID" value="CAB3864501.1"/>
    <property type="molecule type" value="Genomic_DNA"/>
</dbReference>
<evidence type="ECO:0000256" key="1">
    <source>
        <dbReference type="ARBA" id="ARBA00000085"/>
    </source>
</evidence>
<keyword evidence="9" id="KW-1133">Transmembrane helix</keyword>
<protein>
    <recommendedName>
        <fullName evidence="2">histidine kinase</fullName>
        <ecNumber evidence="2">2.7.13.3</ecNumber>
    </recommendedName>
</protein>
<feature type="transmembrane region" description="Helical" evidence="9">
    <location>
        <begin position="21"/>
        <end position="40"/>
    </location>
</feature>
<evidence type="ECO:0000256" key="2">
    <source>
        <dbReference type="ARBA" id="ARBA00012438"/>
    </source>
</evidence>
<evidence type="ECO:0000313" key="11">
    <source>
        <dbReference type="EMBL" id="CAB3864501.1"/>
    </source>
</evidence>
<keyword evidence="4 11" id="KW-0808">Transferase</keyword>
<dbReference type="InterPro" id="IPR036890">
    <property type="entry name" value="HATPase_C_sf"/>
</dbReference>
<organism evidence="11 12">
    <name type="scientific">Achromobacter ruhlandii</name>
    <dbReference type="NCBI Taxonomy" id="72557"/>
    <lineage>
        <taxon>Bacteria</taxon>
        <taxon>Pseudomonadati</taxon>
        <taxon>Pseudomonadota</taxon>
        <taxon>Betaproteobacteria</taxon>
        <taxon>Burkholderiales</taxon>
        <taxon>Alcaligenaceae</taxon>
        <taxon>Achromobacter</taxon>
    </lineage>
</organism>
<evidence type="ECO:0000259" key="10">
    <source>
        <dbReference type="PROSITE" id="PS50109"/>
    </source>
</evidence>
<dbReference type="GO" id="GO:0000155">
    <property type="term" value="F:phosphorelay sensor kinase activity"/>
    <property type="evidence" value="ECO:0007669"/>
    <property type="project" value="InterPro"/>
</dbReference>
<dbReference type="SMART" id="SM00387">
    <property type="entry name" value="HATPase_c"/>
    <property type="match status" value="1"/>
</dbReference>
<sequence>MYPRRSAILSPQKSIRRDLAILWFWIAIVALVLAGLLVALSRQGAGAQVARARDLAAVSCEALRAGAARLPRVAPPGPRAPAAELPGAQAILDLVLRDRVGMEGGFWQPGAGVVAYAFPTYDGTGIKRDPPSAELERIGATAQRALDGAGLVTDMRPGLREAVVFAACPAEIGNRPLAAWTLTRVPLIGGDVINALILAISLLLAMVVVSGLWLGRTFTRWRRQSEDMQRQLQQAERLATLGRMSAGLAHEIRNPLGTMRMKVENALAAPEPVRQARVAGALEAVLAQTERLESLVSSLLALTQPFRVERQSLDLPAFLEERVQAHAAAAQKAGVRLTVTAPDMAGARAWFDPAQMARVFDNLLLNALAHTGNGGAVELGAARGPRGALLLWVADDGAGVPDGLRDTLFEPFATARTGGSGLGLALVREIIQAHAGQVRLAPTARGARIEMELPWPAS</sequence>
<dbReference type="SUPFAM" id="SSF55874">
    <property type="entry name" value="ATPase domain of HSP90 chaperone/DNA topoisomerase II/histidine kinase"/>
    <property type="match status" value="1"/>
</dbReference>
<dbReference type="Pfam" id="PF00512">
    <property type="entry name" value="HisKA"/>
    <property type="match status" value="1"/>
</dbReference>
<evidence type="ECO:0000256" key="6">
    <source>
        <dbReference type="ARBA" id="ARBA00022777"/>
    </source>
</evidence>
<keyword evidence="9" id="KW-0812">Transmembrane</keyword>
<dbReference type="SMART" id="SM00388">
    <property type="entry name" value="HisKA"/>
    <property type="match status" value="1"/>
</dbReference>